<dbReference type="Gene3D" id="3.50.7.10">
    <property type="entry name" value="GroEL"/>
    <property type="match status" value="1"/>
</dbReference>
<organism evidence="6 7">
    <name type="scientific">Genlisea aurea</name>
    <dbReference type="NCBI Taxonomy" id="192259"/>
    <lineage>
        <taxon>Eukaryota</taxon>
        <taxon>Viridiplantae</taxon>
        <taxon>Streptophyta</taxon>
        <taxon>Embryophyta</taxon>
        <taxon>Tracheophyta</taxon>
        <taxon>Spermatophyta</taxon>
        <taxon>Magnoliopsida</taxon>
        <taxon>eudicotyledons</taxon>
        <taxon>Gunneridae</taxon>
        <taxon>Pentapetalae</taxon>
        <taxon>asterids</taxon>
        <taxon>lamiids</taxon>
        <taxon>Lamiales</taxon>
        <taxon>Lentibulariaceae</taxon>
        <taxon>Genlisea</taxon>
    </lineage>
</organism>
<evidence type="ECO:0000256" key="4">
    <source>
        <dbReference type="ARBA" id="ARBA00023186"/>
    </source>
</evidence>
<evidence type="ECO:0000313" key="7">
    <source>
        <dbReference type="Proteomes" id="UP000015453"/>
    </source>
</evidence>
<dbReference type="SUPFAM" id="SSF52029">
    <property type="entry name" value="GroEL apical domain-like"/>
    <property type="match status" value="1"/>
</dbReference>
<keyword evidence="3" id="KW-0067">ATP-binding</keyword>
<keyword evidence="7" id="KW-1185">Reference proteome</keyword>
<feature type="non-terminal residue" evidence="6">
    <location>
        <position position="1"/>
    </location>
</feature>
<keyword evidence="4" id="KW-0143">Chaperone</keyword>
<reference evidence="6 7" key="1">
    <citation type="journal article" date="2013" name="BMC Genomics">
        <title>The miniature genome of a carnivorous plant Genlisea aurea contains a low number of genes and short non-coding sequences.</title>
        <authorList>
            <person name="Leushkin E.V."/>
            <person name="Sutormin R.A."/>
            <person name="Nabieva E.R."/>
            <person name="Penin A.A."/>
            <person name="Kondrashov A.S."/>
            <person name="Logacheva M.D."/>
        </authorList>
    </citation>
    <scope>NUCLEOTIDE SEQUENCE [LARGE SCALE GENOMIC DNA]</scope>
</reference>
<keyword evidence="2" id="KW-0547">Nucleotide-binding</keyword>
<dbReference type="InterPro" id="IPR027413">
    <property type="entry name" value="GROEL-like_equatorial_sf"/>
</dbReference>
<evidence type="ECO:0000256" key="3">
    <source>
        <dbReference type="ARBA" id="ARBA00022840"/>
    </source>
</evidence>
<evidence type="ECO:0000256" key="1">
    <source>
        <dbReference type="ARBA" id="ARBA00006607"/>
    </source>
</evidence>
<comment type="caution">
    <text evidence="6">The sequence shown here is derived from an EMBL/GenBank/DDBJ whole genome shotgun (WGS) entry which is preliminary data.</text>
</comment>
<dbReference type="GO" id="GO:0140662">
    <property type="term" value="F:ATP-dependent protein folding chaperone"/>
    <property type="evidence" value="ECO:0007669"/>
    <property type="project" value="InterPro"/>
</dbReference>
<dbReference type="Gene3D" id="3.30.260.10">
    <property type="entry name" value="TCP-1-like chaperonin intermediate domain"/>
    <property type="match status" value="1"/>
</dbReference>
<dbReference type="PRINTS" id="PR00298">
    <property type="entry name" value="CHAPERONIN60"/>
</dbReference>
<dbReference type="GO" id="GO:0005524">
    <property type="term" value="F:ATP binding"/>
    <property type="evidence" value="ECO:0007669"/>
    <property type="project" value="UniProtKB-KW"/>
</dbReference>
<dbReference type="GO" id="GO:0042026">
    <property type="term" value="P:protein refolding"/>
    <property type="evidence" value="ECO:0007669"/>
    <property type="project" value="InterPro"/>
</dbReference>
<proteinExistence type="inferred from homology"/>
<dbReference type="EMBL" id="AUSU01009910">
    <property type="protein sequence ID" value="EPS57724.1"/>
    <property type="molecule type" value="Genomic_DNA"/>
</dbReference>
<evidence type="ECO:0000256" key="5">
    <source>
        <dbReference type="RuleBase" id="RU000418"/>
    </source>
</evidence>
<dbReference type="Proteomes" id="UP000015453">
    <property type="component" value="Unassembled WGS sequence"/>
</dbReference>
<dbReference type="InterPro" id="IPR027410">
    <property type="entry name" value="TCP-1-like_intermed_sf"/>
</dbReference>
<accession>S8BTK9</accession>
<dbReference type="OrthoDB" id="1733909at2759"/>
<dbReference type="InterPro" id="IPR002423">
    <property type="entry name" value="Cpn60/GroEL/TCP-1"/>
</dbReference>
<dbReference type="InterPro" id="IPR001844">
    <property type="entry name" value="Cpn60/GroEL"/>
</dbReference>
<dbReference type="Pfam" id="PF00118">
    <property type="entry name" value="Cpn60_TCP1"/>
    <property type="match status" value="1"/>
</dbReference>
<protein>
    <submittedName>
        <fullName evidence="6">Uncharacterized protein</fullName>
    </submittedName>
</protein>
<evidence type="ECO:0000313" key="6">
    <source>
        <dbReference type="EMBL" id="EPS57724.1"/>
    </source>
</evidence>
<evidence type="ECO:0000256" key="2">
    <source>
        <dbReference type="ARBA" id="ARBA00022741"/>
    </source>
</evidence>
<dbReference type="AlphaFoldDB" id="S8BTK9"/>
<dbReference type="PANTHER" id="PTHR45633">
    <property type="entry name" value="60 KDA HEAT SHOCK PROTEIN, MITOCHONDRIAL"/>
    <property type="match status" value="1"/>
</dbReference>
<dbReference type="InterPro" id="IPR018370">
    <property type="entry name" value="Chaperonin_Cpn60_CS"/>
</dbReference>
<feature type="non-terminal residue" evidence="6">
    <location>
        <position position="188"/>
    </location>
</feature>
<dbReference type="SUPFAM" id="SSF48592">
    <property type="entry name" value="GroEL equatorial domain-like"/>
    <property type="match status" value="1"/>
</dbReference>
<dbReference type="PROSITE" id="PS00296">
    <property type="entry name" value="CHAPERONINS_CPN60"/>
    <property type="match status" value="1"/>
</dbReference>
<dbReference type="Gene3D" id="1.10.560.10">
    <property type="entry name" value="GroEL-like equatorial domain"/>
    <property type="match status" value="1"/>
</dbReference>
<comment type="similarity">
    <text evidence="1 5">Belongs to the chaperonin (HSP60) family.</text>
</comment>
<gene>
    <name evidence="6" type="ORF">M569_17093</name>
</gene>
<dbReference type="InterPro" id="IPR027409">
    <property type="entry name" value="GroEL-like_apical_dom_sf"/>
</dbReference>
<sequence length="188" mass="19863">QVITEELGMNLDDVELDMLGACKKVTISKDDTVVLDGAGEKKSIEERCDQIRSAVESSTSDYDKEKLQERLAKLSGGVAVLKIGGASEAEVSEKKDRVTDALNATKAAVEEGIVPGGGVALLYASKELDKLATANFDQKIGVQIIQNALKTPVYTIASNAGVEGAVVVGKLWESDNPDLGYDAAKGTY</sequence>
<name>S8BTK9_9LAMI</name>